<dbReference type="PROSITE" id="PS50304">
    <property type="entry name" value="TUDOR"/>
    <property type="match status" value="1"/>
</dbReference>
<keyword evidence="7" id="KW-1185">Reference proteome</keyword>
<comment type="subcellular location">
    <subcellularLocation>
        <location evidence="1">Nucleus</location>
        <location evidence="1">Cajal body</location>
    </subcellularLocation>
</comment>
<accession>A0A0D2KIN6</accession>
<dbReference type="STRING" id="145388.A0A0D2KIN6"/>
<dbReference type="RefSeq" id="XP_013894653.1">
    <property type="nucleotide sequence ID" value="XM_014039199.1"/>
</dbReference>
<dbReference type="AlphaFoldDB" id="A0A0D2KIN6"/>
<evidence type="ECO:0000313" key="6">
    <source>
        <dbReference type="EMBL" id="KIY95633.1"/>
    </source>
</evidence>
<organism evidence="6 7">
    <name type="scientific">Monoraphidium neglectum</name>
    <dbReference type="NCBI Taxonomy" id="145388"/>
    <lineage>
        <taxon>Eukaryota</taxon>
        <taxon>Viridiplantae</taxon>
        <taxon>Chlorophyta</taxon>
        <taxon>core chlorophytes</taxon>
        <taxon>Chlorophyceae</taxon>
        <taxon>CS clade</taxon>
        <taxon>Sphaeropleales</taxon>
        <taxon>Selenastraceae</taxon>
        <taxon>Monoraphidium</taxon>
    </lineage>
</organism>
<dbReference type="GO" id="GO:0003723">
    <property type="term" value="F:RNA binding"/>
    <property type="evidence" value="ECO:0007669"/>
    <property type="project" value="InterPro"/>
</dbReference>
<dbReference type="CDD" id="cd04508">
    <property type="entry name" value="Tudor_SF"/>
    <property type="match status" value="1"/>
</dbReference>
<dbReference type="GeneID" id="25729679"/>
<protein>
    <submittedName>
        <fullName evidence="6">Survival of motorneuron-related-splicing factor 30</fullName>
    </submittedName>
</protein>
<dbReference type="Pfam" id="PF06003">
    <property type="entry name" value="SMN_Tudor"/>
    <property type="match status" value="1"/>
</dbReference>
<dbReference type="Proteomes" id="UP000054498">
    <property type="component" value="Unassembled WGS sequence"/>
</dbReference>
<dbReference type="Gene3D" id="2.30.30.140">
    <property type="match status" value="1"/>
</dbReference>
<sequence length="195" mass="20124">MYDSLSEVIQLTKDLLADAKQQHTSAAPPAAPAAPSAPVAAAVASSAAAAAGPSAQGGAALGGSQIVTPAALNAPSMLPEAVADQIRKAQQRSALLGQAQAGWAVGAECLAYYAADGQWYPGVVEGVTEDGKFVVLYEGYGNKEELVAGSVRPRAEEVREEVYKGVAAPKRKRVEDEPEVTEIPKTTPRPPYATP</sequence>
<dbReference type="KEGG" id="mng:MNEG_12328"/>
<dbReference type="EMBL" id="KK103408">
    <property type="protein sequence ID" value="KIY95633.1"/>
    <property type="molecule type" value="Genomic_DNA"/>
</dbReference>
<dbReference type="GO" id="GO:0006397">
    <property type="term" value="P:mRNA processing"/>
    <property type="evidence" value="ECO:0007669"/>
    <property type="project" value="InterPro"/>
</dbReference>
<evidence type="ECO:0000256" key="2">
    <source>
        <dbReference type="ARBA" id="ARBA00005371"/>
    </source>
</evidence>
<evidence type="ECO:0000259" key="5">
    <source>
        <dbReference type="PROSITE" id="PS50304"/>
    </source>
</evidence>
<reference evidence="6 7" key="1">
    <citation type="journal article" date="2013" name="BMC Genomics">
        <title>Reconstruction of the lipid metabolism for the microalga Monoraphidium neglectum from its genome sequence reveals characteristics suitable for biofuel production.</title>
        <authorList>
            <person name="Bogen C."/>
            <person name="Al-Dilaimi A."/>
            <person name="Albersmeier A."/>
            <person name="Wichmann J."/>
            <person name="Grundmann M."/>
            <person name="Rupp O."/>
            <person name="Lauersen K.J."/>
            <person name="Blifernez-Klassen O."/>
            <person name="Kalinowski J."/>
            <person name="Goesmann A."/>
            <person name="Mussgnug J.H."/>
            <person name="Kruse O."/>
        </authorList>
    </citation>
    <scope>NUCLEOTIDE SEQUENCE [LARGE SCALE GENOMIC DNA]</scope>
    <source>
        <strain evidence="6 7">SAG 48.87</strain>
    </source>
</reference>
<evidence type="ECO:0000256" key="1">
    <source>
        <dbReference type="ARBA" id="ARBA00004408"/>
    </source>
</evidence>
<keyword evidence="3" id="KW-0539">Nucleus</keyword>
<feature type="region of interest" description="Disordered" evidence="4">
    <location>
        <begin position="168"/>
        <end position="195"/>
    </location>
</feature>
<evidence type="ECO:0000256" key="3">
    <source>
        <dbReference type="ARBA" id="ARBA00023242"/>
    </source>
</evidence>
<dbReference type="OrthoDB" id="79171at2759"/>
<dbReference type="GO" id="GO:0015030">
    <property type="term" value="C:Cajal body"/>
    <property type="evidence" value="ECO:0007669"/>
    <property type="project" value="UniProtKB-SubCell"/>
</dbReference>
<evidence type="ECO:0000313" key="7">
    <source>
        <dbReference type="Proteomes" id="UP000054498"/>
    </source>
</evidence>
<proteinExistence type="inferred from homology"/>
<gene>
    <name evidence="6" type="ORF">MNEG_12328</name>
</gene>
<evidence type="ECO:0000256" key="4">
    <source>
        <dbReference type="SAM" id="MobiDB-lite"/>
    </source>
</evidence>
<dbReference type="GO" id="GO:0005737">
    <property type="term" value="C:cytoplasm"/>
    <property type="evidence" value="ECO:0007669"/>
    <property type="project" value="InterPro"/>
</dbReference>
<dbReference type="InterPro" id="IPR010304">
    <property type="entry name" value="SMN_Tudor"/>
</dbReference>
<dbReference type="SMART" id="SM00333">
    <property type="entry name" value="TUDOR"/>
    <property type="match status" value="1"/>
</dbReference>
<dbReference type="SUPFAM" id="SSF63748">
    <property type="entry name" value="Tudor/PWWP/MBT"/>
    <property type="match status" value="1"/>
</dbReference>
<feature type="domain" description="Tudor" evidence="5">
    <location>
        <begin position="102"/>
        <end position="161"/>
    </location>
</feature>
<name>A0A0D2KIN6_9CHLO</name>
<comment type="similarity">
    <text evidence="2">Belongs to the SMN family.</text>
</comment>
<dbReference type="InterPro" id="IPR002999">
    <property type="entry name" value="Tudor"/>
</dbReference>